<feature type="domain" description="Ig-like" evidence="6">
    <location>
        <begin position="17"/>
        <end position="123"/>
    </location>
</feature>
<evidence type="ECO:0000313" key="7">
    <source>
        <dbReference type="Ensembl" id="ENSGAGP00000011147.1"/>
    </source>
</evidence>
<evidence type="ECO:0000313" key="8">
    <source>
        <dbReference type="Proteomes" id="UP000291020"/>
    </source>
</evidence>
<feature type="chain" id="PRO_5019275947" description="Ig-like domain-containing protein" evidence="5">
    <location>
        <begin position="18"/>
        <end position="505"/>
    </location>
</feature>
<dbReference type="PROSITE" id="PS00290">
    <property type="entry name" value="IG_MHC"/>
    <property type="match status" value="1"/>
</dbReference>
<name>A0A452H996_9SAUR</name>
<feature type="domain" description="Ig-like" evidence="6">
    <location>
        <begin position="229"/>
        <end position="313"/>
    </location>
</feature>
<reference evidence="7" key="3">
    <citation type="submission" date="2025-09" db="UniProtKB">
        <authorList>
            <consortium name="Ensembl"/>
        </authorList>
    </citation>
    <scope>IDENTIFICATION</scope>
</reference>
<dbReference type="AlphaFoldDB" id="A0A452H996"/>
<evidence type="ECO:0000256" key="5">
    <source>
        <dbReference type="SAM" id="SignalP"/>
    </source>
</evidence>
<dbReference type="CDD" id="cd00098">
    <property type="entry name" value="IgC1"/>
    <property type="match status" value="2"/>
</dbReference>
<keyword evidence="4" id="KW-1133">Transmembrane helix</keyword>
<dbReference type="InterPro" id="IPR051755">
    <property type="entry name" value="Ig-like_CS_Receptor"/>
</dbReference>
<evidence type="ECO:0000256" key="1">
    <source>
        <dbReference type="ARBA" id="ARBA00023157"/>
    </source>
</evidence>
<keyword evidence="5" id="KW-0732">Signal</keyword>
<dbReference type="InterPro" id="IPR003599">
    <property type="entry name" value="Ig_sub"/>
</dbReference>
<dbReference type="InterPro" id="IPR003598">
    <property type="entry name" value="Ig_sub2"/>
</dbReference>
<proteinExistence type="predicted"/>
<feature type="transmembrane region" description="Helical" evidence="4">
    <location>
        <begin position="327"/>
        <end position="351"/>
    </location>
</feature>
<dbReference type="STRING" id="38772.ENSGAGP00000011147"/>
<feature type="signal peptide" evidence="5">
    <location>
        <begin position="1"/>
        <end position="17"/>
    </location>
</feature>
<dbReference type="SUPFAM" id="SSF48726">
    <property type="entry name" value="Immunoglobulin"/>
    <property type="match status" value="3"/>
</dbReference>
<feature type="domain" description="Ig-like" evidence="6">
    <location>
        <begin position="128"/>
        <end position="222"/>
    </location>
</feature>
<evidence type="ECO:0000256" key="4">
    <source>
        <dbReference type="SAM" id="Phobius"/>
    </source>
</evidence>
<reference evidence="7" key="2">
    <citation type="submission" date="2025-08" db="UniProtKB">
        <authorList>
            <consortium name="Ensembl"/>
        </authorList>
    </citation>
    <scope>IDENTIFICATION</scope>
</reference>
<reference evidence="8" key="1">
    <citation type="journal article" date="2017" name="PLoS ONE">
        <title>The Agassiz's desert tortoise genome provides a resource for the conservation of a threatened species.</title>
        <authorList>
            <person name="Tollis M."/>
            <person name="DeNardo D.F."/>
            <person name="Cornelius J.A."/>
            <person name="Dolby G.A."/>
            <person name="Edwards T."/>
            <person name="Henen B.T."/>
            <person name="Karl A.E."/>
            <person name="Murphy R.W."/>
            <person name="Kusumi K."/>
        </authorList>
    </citation>
    <scope>NUCLEOTIDE SEQUENCE [LARGE SCALE GENOMIC DNA]</scope>
</reference>
<dbReference type="Pfam" id="PF07686">
    <property type="entry name" value="V-set"/>
    <property type="match status" value="1"/>
</dbReference>
<organism evidence="7 8">
    <name type="scientific">Gopherus agassizii</name>
    <name type="common">Agassiz's desert tortoise</name>
    <dbReference type="NCBI Taxonomy" id="38772"/>
    <lineage>
        <taxon>Eukaryota</taxon>
        <taxon>Metazoa</taxon>
        <taxon>Chordata</taxon>
        <taxon>Craniata</taxon>
        <taxon>Vertebrata</taxon>
        <taxon>Euteleostomi</taxon>
        <taxon>Archelosauria</taxon>
        <taxon>Testudinata</taxon>
        <taxon>Testudines</taxon>
        <taxon>Cryptodira</taxon>
        <taxon>Durocryptodira</taxon>
        <taxon>Testudinoidea</taxon>
        <taxon>Testudinidae</taxon>
        <taxon>Gopherus</taxon>
    </lineage>
</organism>
<protein>
    <recommendedName>
        <fullName evidence="6">Ig-like domain-containing protein</fullName>
    </recommendedName>
</protein>
<dbReference type="SMART" id="SM00408">
    <property type="entry name" value="IGc2"/>
    <property type="match status" value="2"/>
</dbReference>
<dbReference type="PROSITE" id="PS50835">
    <property type="entry name" value="IG_LIKE"/>
    <property type="match status" value="3"/>
</dbReference>
<accession>A0A452H996</accession>
<dbReference type="InterPro" id="IPR013783">
    <property type="entry name" value="Ig-like_fold"/>
</dbReference>
<sequence>MGARVGLFSLLLGGVCAQLEVMVDSPVAAQLGSQALLPCTFTVANAPISPEYLAVHWYFQGQELASYDDSLSISRPGVSMDTEQLASGNASLVLHNVTVSEQGAYRCLVIHSPDRGEQSLYLAVLAVPTIAIPSKAVLRGEPNLLKCSVSGFHPADIAVTWLRAGEVLPASPLPAPQRNPDGTFNVSSSLTFQPTEQDQGVAFSCQVQHAALPRGALQTDFQLVFGVSPMVNIHAPTFVQGKAQVLMCDVKGFYPEAIAVNWLLNGVRTEAPRVNPNGTFNLESFYQFKPVAESEGAEISCEVQHETLSRPIVRSVRVHLEYEGTQVSVIVLLVSGTVSALAVAGVAFFLYKRSRAARQMFTASDIVGPKVWVPGEYVSLVCIGYHCSAGTEATWAKCQNEELMPIARGDPSGSDGEEQPLVPINSLYKVQTQMLPLDKGSATLATTLMFRVRSPEDLGARYQCCFISKDGRTLSTKEFGDYTLRPSAQTQGPAVDPAAARPAEE</sequence>
<dbReference type="SMART" id="SM00409">
    <property type="entry name" value="IG"/>
    <property type="match status" value="3"/>
</dbReference>
<dbReference type="SMART" id="SM00407">
    <property type="entry name" value="IGc1"/>
    <property type="match status" value="2"/>
</dbReference>
<keyword evidence="4" id="KW-0472">Membrane</keyword>
<dbReference type="Ensembl" id="ENSGAGT00000012767.1">
    <property type="protein sequence ID" value="ENSGAGP00000011147.1"/>
    <property type="gene ID" value="ENSGAGG00000008626.1"/>
</dbReference>
<keyword evidence="2" id="KW-0325">Glycoprotein</keyword>
<keyword evidence="1" id="KW-1015">Disulfide bond</keyword>
<dbReference type="Proteomes" id="UP000291020">
    <property type="component" value="Unassembled WGS sequence"/>
</dbReference>
<dbReference type="Gene3D" id="2.60.40.10">
    <property type="entry name" value="Immunoglobulins"/>
    <property type="match status" value="3"/>
</dbReference>
<dbReference type="InterPro" id="IPR003006">
    <property type="entry name" value="Ig/MHC_CS"/>
</dbReference>
<evidence type="ECO:0000256" key="3">
    <source>
        <dbReference type="SAM" id="MobiDB-lite"/>
    </source>
</evidence>
<evidence type="ECO:0000256" key="2">
    <source>
        <dbReference type="ARBA" id="ARBA00023180"/>
    </source>
</evidence>
<feature type="region of interest" description="Disordered" evidence="3">
    <location>
        <begin position="482"/>
        <end position="505"/>
    </location>
</feature>
<keyword evidence="4" id="KW-0812">Transmembrane</keyword>
<dbReference type="InterPro" id="IPR013106">
    <property type="entry name" value="Ig_V-set"/>
</dbReference>
<dbReference type="InterPro" id="IPR036179">
    <property type="entry name" value="Ig-like_dom_sf"/>
</dbReference>
<dbReference type="InterPro" id="IPR003597">
    <property type="entry name" value="Ig_C1-set"/>
</dbReference>
<evidence type="ECO:0000259" key="6">
    <source>
        <dbReference type="PROSITE" id="PS50835"/>
    </source>
</evidence>
<dbReference type="PANTHER" id="PTHR19971">
    <property type="entry name" value="SIGNAL-REGULATORY PROTEIN BETA"/>
    <property type="match status" value="1"/>
</dbReference>
<dbReference type="Pfam" id="PF07654">
    <property type="entry name" value="C1-set"/>
    <property type="match status" value="2"/>
</dbReference>
<keyword evidence="8" id="KW-1185">Reference proteome</keyword>
<dbReference type="InterPro" id="IPR007110">
    <property type="entry name" value="Ig-like_dom"/>
</dbReference>